<feature type="compositionally biased region" description="Basic and acidic residues" evidence="6">
    <location>
        <begin position="2193"/>
        <end position="2204"/>
    </location>
</feature>
<feature type="domain" description="Sec16 Sec23-binding" evidence="7">
    <location>
        <begin position="1746"/>
        <end position="1983"/>
    </location>
</feature>
<dbReference type="PANTHER" id="PTHR13402">
    <property type="entry name" value="RGPR-RELATED"/>
    <property type="match status" value="1"/>
</dbReference>
<feature type="compositionally biased region" description="Polar residues" evidence="6">
    <location>
        <begin position="15"/>
        <end position="41"/>
    </location>
</feature>
<dbReference type="PANTHER" id="PTHR13402:SF6">
    <property type="entry name" value="SECRETORY 16, ISOFORM I"/>
    <property type="match status" value="1"/>
</dbReference>
<keyword evidence="9" id="KW-1185">Reference proteome</keyword>
<keyword evidence="3" id="KW-0813">Transport</keyword>
<feature type="compositionally biased region" description="Polar residues" evidence="6">
    <location>
        <begin position="2146"/>
        <end position="2159"/>
    </location>
</feature>
<feature type="compositionally biased region" description="Polar residues" evidence="6">
    <location>
        <begin position="651"/>
        <end position="662"/>
    </location>
</feature>
<evidence type="ECO:0000313" key="8">
    <source>
        <dbReference type="EMBL" id="KAF7989744.1"/>
    </source>
</evidence>
<dbReference type="GO" id="GO:0070973">
    <property type="term" value="P:protein localization to endoplasmic reticulum exit site"/>
    <property type="evidence" value="ECO:0007669"/>
    <property type="project" value="TreeGrafter"/>
</dbReference>
<name>A0A835CMD1_APHGI</name>
<evidence type="ECO:0000256" key="5">
    <source>
        <dbReference type="ARBA" id="ARBA00022892"/>
    </source>
</evidence>
<feature type="compositionally biased region" description="Low complexity" evidence="6">
    <location>
        <begin position="630"/>
        <end position="643"/>
    </location>
</feature>
<evidence type="ECO:0000256" key="3">
    <source>
        <dbReference type="ARBA" id="ARBA00022448"/>
    </source>
</evidence>
<gene>
    <name evidence="8" type="ORF">HCN44_008418</name>
</gene>
<evidence type="ECO:0000256" key="4">
    <source>
        <dbReference type="ARBA" id="ARBA00022824"/>
    </source>
</evidence>
<evidence type="ECO:0000256" key="2">
    <source>
        <dbReference type="ARBA" id="ARBA00005927"/>
    </source>
</evidence>
<feature type="region of interest" description="Disordered" evidence="6">
    <location>
        <begin position="789"/>
        <end position="810"/>
    </location>
</feature>
<reference evidence="8 9" key="1">
    <citation type="submission" date="2020-08" db="EMBL/GenBank/DDBJ databases">
        <title>Aphidius gifuensis genome sequencing and assembly.</title>
        <authorList>
            <person name="Du Z."/>
        </authorList>
    </citation>
    <scope>NUCLEOTIDE SEQUENCE [LARGE SCALE GENOMIC DNA]</scope>
    <source>
        <strain evidence="8">YNYX2018</strain>
        <tissue evidence="8">Adults</tissue>
    </source>
</reference>
<evidence type="ECO:0000259" key="7">
    <source>
        <dbReference type="Pfam" id="PF12931"/>
    </source>
</evidence>
<feature type="compositionally biased region" description="Basic and acidic residues" evidence="6">
    <location>
        <begin position="1112"/>
        <end position="1127"/>
    </location>
</feature>
<feature type="compositionally biased region" description="Low complexity" evidence="6">
    <location>
        <begin position="2181"/>
        <end position="2192"/>
    </location>
</feature>
<feature type="region of interest" description="Disordered" evidence="6">
    <location>
        <begin position="1212"/>
        <end position="1284"/>
    </location>
</feature>
<feature type="compositionally biased region" description="Polar residues" evidence="6">
    <location>
        <begin position="1236"/>
        <end position="1245"/>
    </location>
</feature>
<protein>
    <recommendedName>
        <fullName evidence="7">Sec16 Sec23-binding domain-containing protein</fullName>
    </recommendedName>
</protein>
<feature type="region of interest" description="Disordered" evidence="6">
    <location>
        <begin position="1524"/>
        <end position="1546"/>
    </location>
</feature>
<feature type="region of interest" description="Disordered" evidence="6">
    <location>
        <begin position="1"/>
        <end position="42"/>
    </location>
</feature>
<feature type="region of interest" description="Disordered" evidence="6">
    <location>
        <begin position="627"/>
        <end position="667"/>
    </location>
</feature>
<dbReference type="InterPro" id="IPR024298">
    <property type="entry name" value="Sec16_Sec23-bd"/>
</dbReference>
<feature type="compositionally biased region" description="Polar residues" evidence="6">
    <location>
        <begin position="1169"/>
        <end position="1185"/>
    </location>
</feature>
<dbReference type="GO" id="GO:0016192">
    <property type="term" value="P:vesicle-mediated transport"/>
    <property type="evidence" value="ECO:0007669"/>
    <property type="project" value="UniProtKB-KW"/>
</dbReference>
<dbReference type="Proteomes" id="UP000639338">
    <property type="component" value="Unassembled WGS sequence"/>
</dbReference>
<dbReference type="EMBL" id="JACMRX010000005">
    <property type="protein sequence ID" value="KAF7989744.1"/>
    <property type="molecule type" value="Genomic_DNA"/>
</dbReference>
<feature type="region of interest" description="Disordered" evidence="6">
    <location>
        <begin position="485"/>
        <end position="508"/>
    </location>
</feature>
<feature type="compositionally biased region" description="Low complexity" evidence="6">
    <location>
        <begin position="2034"/>
        <end position="2044"/>
    </location>
</feature>
<feature type="compositionally biased region" description="Basic and acidic residues" evidence="6">
    <location>
        <begin position="1220"/>
        <end position="1231"/>
    </location>
</feature>
<dbReference type="Gene3D" id="1.25.40.1030">
    <property type="match status" value="1"/>
</dbReference>
<feature type="region of interest" description="Disordered" evidence="6">
    <location>
        <begin position="1099"/>
        <end position="1186"/>
    </location>
</feature>
<feature type="compositionally biased region" description="Low complexity" evidence="6">
    <location>
        <begin position="2052"/>
        <end position="2071"/>
    </location>
</feature>
<dbReference type="OrthoDB" id="8918678at2759"/>
<feature type="region of interest" description="Disordered" evidence="6">
    <location>
        <begin position="1366"/>
        <end position="1453"/>
    </location>
</feature>
<feature type="region of interest" description="Disordered" evidence="6">
    <location>
        <begin position="2136"/>
        <end position="2209"/>
    </location>
</feature>
<sequence>MNNPYRARPMRPRIDQTSVPNYGLQNNNIWPPKTGTQSETSPRLDGVYQPTQQPIMNQPQIFNVRDDNVGGGGEDDSWNWDNGNTEQNNDAWNWSIDQQQSVQLQPHNPLAFQKNDNNFNMNSSNRPAQTPARVPLTDNVSNVAPTSEVTSGHLMGQPSWSPVEQNKNFVHANATSNTFNNQSHLQNVNQQMVEKNMQPPAHIPARVPLTDNVSNIAPTSQVASSHLMGQQNWSPVDQNKNFVHQNAMSNQSHLQNVNQQMIEKNMQPPARVPLTDNVSNVAPTSQVASSHLMGQQSWSPVDQNKNFVHQNAMSNQSHLQNVNQQMVEKNMQPPAQIPARVPLTDHVSNIAPTSEMTSSHLIGQSNWSPVEQNKNFVHPNATSNTYNNQTHLQNVNQQTVEKNMQQSARIPLTDHVSKIPPTYELTSSHLVRQPNWSPTEQNKNFVHQNVMSNQSHLQNVDQQMIEKNMQQPAQMEIPFTDNASKVASTSDMPSSHLTHQPSWSPSEQNKNFVHSNVTSNTFSNQTHSQNIDQQMVEKNLQKNVHASNAHMEWSQPKLISNETNQQFNVNYQNLNTENSNKNHIENIQSRKMSLDDDKNQQLNKQPGNTTLDNVHSTVLPEENLHNQFKSSNSSQSWQSNTTQHSKHESNDNVLNPNSINSSKDFKKPELPFDATTLKPAVSQFNQATQLTNDIHGDSLNNTVEVSTSHSTINSEETMESRQNINTYTSITNQPSHYQQFNNYMPEQWASRHEIFDNEHDEFKNKSCPPPYDHSEASNASEFLQDQENTGVNDVNNSSKTPPTIGSGLFEPSTFESTKYVRSHHEPNHDPFDTIQRSTYESQNLPPYSFYPTPPYPAEGSNDAENLPDVNNQNTAIDSSVTNSFQSNSQYPIVNDNIPSTGFDQWYNQTESEARKNEWSHVQSQLGSKKLPVNSTAESLENIQTPIEIVRPSDISQQKIQDNSSSLTITDTNNQIESQSVATKTINNVQPALSYVNSADHQKQSTDDYEFASNDRNTFLETGELTDSHHESDSKAPSPDDTNDEVTNDIPFRREVPGQSSSTIPQRNSPTGGKQYNPLTLSLADLKRNEPFGHDIQQIRDVPSGQEGPENLTSRDNDVPERRDDPSGKARSLPMPPRNYPSNEMRNDLQNISQLQKKQKDSDNDNDSNGINTLDVNNTSSINHQGRSGIMTLNDNLNNNYERNRVVTGSQEININTIHDQTNDTRQKREEAVGASITENKIISTSPKRKNSYDDRDDDESGISQDELNRENQKETSRLNENRYDYDNRKINRNYHDREHDDYDDDYFDERNRRQYDDRSYHSRDDLDNSDIRYRDNERRLRENLERPLRADDIIVDEIERHYRRREERYNNNSQRDRQNNIRRQKDMPSREYDSRYSGTRQEYSDRGRRRDDKRRYYDDYDSREMRGGYLDDSYARSSRPSSRSSYNDRERDYYRTTTRDPYYNFGNYGYDYQANYMAYIENMRRQNPAAYTEWYNKYYRNQQQQQQHPHQQHQQFVNRDVTNYHDDRGSVHSGRSSCDDRTTNDKQTLGDLSLIEDTKSITRMTPTKFSTSHGQGTFSIGSLLHVHPSYPADGERARVDLISINNLLINDKVAQDLRAYPGPLIKGVTHKKTIIDYCETQIKKALVKDDLNDPASYVLIYQLMITLIQQNGNVVGVDIATLLLKNKELYPYNVNGYNQVLTRRESVISQRSSGTGGDGSIYKLGNEIETTIKSKKTIEQITEEFRNTLLYGLVQEALEYAMNEGLWGHALFLASKLDKRTHASVMARFANSLPAQDSLQTLYQLHSGRIPASVTCIADSKWDDWRPHLAMIISNTSANPEIDYRSIIILGDTLAARGDLYAAHFCYLLAQIDFGMYESSNNKLVLIGANHHSNYTEFANLESIMLTEIYEYARSLSDPGFTIDGLQSFKFEIVRKLIDYGFLKEAFLYLEQIAIKIINEPSKYKKSFINDVYTMSDRVKFHDPTYKDSADDMSLNWINNLQEIIQRFESNDEVNYEDNHHIQNQDANNYEIQHQHYQQQQQQQDEQHYQEEQQQQPQQQSQNQWNYPNNQLQYDNTAEPVMEASTTDMQQEQWISSSHANVQDTFNADQNIQSVNQSPEHNANQYNQWQYNQPVQADVDSRSEPTSEWNYEPQSQISMGPSRGKQYDPLEELDLLDKPKTNINTKNDNSTKNNDKQIDKKKSQTADGGSWFNGLFSKLSLKPKNQMILPDDNNPAIVWDSVAQKWKNKDDNDDSGSSNVAPPPPKAKNINLHQNSTSIIEQNTPIKNEPIEDHSAMINSSKIVSSGNMFKLQKGRSMRANYIDVMNPGGNKNNGSNLIVPTPATSPITPMASSSPQLFNPSPINNTNTPINFLTPGMMPIPNKENTTQEGNSNRHN</sequence>
<feature type="region of interest" description="Disordered" evidence="6">
    <location>
        <begin position="2034"/>
        <end position="2072"/>
    </location>
</feature>
<evidence type="ECO:0000256" key="1">
    <source>
        <dbReference type="ARBA" id="ARBA00004240"/>
    </source>
</evidence>
<accession>A0A835CMD1</accession>
<feature type="region of interest" description="Disordered" evidence="6">
    <location>
        <begin position="1022"/>
        <end position="1077"/>
    </location>
</feature>
<dbReference type="GO" id="GO:0007030">
    <property type="term" value="P:Golgi organization"/>
    <property type="evidence" value="ECO:0007669"/>
    <property type="project" value="TreeGrafter"/>
</dbReference>
<feature type="compositionally biased region" description="Basic and acidic residues" evidence="6">
    <location>
        <begin position="1366"/>
        <end position="1394"/>
    </location>
</feature>
<evidence type="ECO:0000256" key="6">
    <source>
        <dbReference type="SAM" id="MobiDB-lite"/>
    </source>
</evidence>
<keyword evidence="5" id="KW-0931">ER-Golgi transport</keyword>
<feature type="compositionally biased region" description="Polar residues" evidence="6">
    <location>
        <begin position="600"/>
        <end position="613"/>
    </location>
</feature>
<feature type="region of interest" description="Disordered" evidence="6">
    <location>
        <begin position="2247"/>
        <end position="2270"/>
    </location>
</feature>
<dbReference type="Pfam" id="PF12931">
    <property type="entry name" value="TPR_Sec16"/>
    <property type="match status" value="1"/>
</dbReference>
<dbReference type="GO" id="GO:0070971">
    <property type="term" value="C:endoplasmic reticulum exit site"/>
    <property type="evidence" value="ECO:0007669"/>
    <property type="project" value="TreeGrafter"/>
</dbReference>
<evidence type="ECO:0000313" key="9">
    <source>
        <dbReference type="Proteomes" id="UP000639338"/>
    </source>
</evidence>
<feature type="compositionally biased region" description="Polar residues" evidence="6">
    <location>
        <begin position="1139"/>
        <end position="1151"/>
    </location>
</feature>
<comment type="similarity">
    <text evidence="2">Belongs to the SEC16 family.</text>
</comment>
<feature type="compositionally biased region" description="Polar residues" evidence="6">
    <location>
        <begin position="1057"/>
        <end position="1077"/>
    </location>
</feature>
<proteinExistence type="inferred from homology"/>
<comment type="subcellular location">
    <subcellularLocation>
        <location evidence="1">Endoplasmic reticulum</location>
    </subcellularLocation>
</comment>
<dbReference type="CDD" id="cd09233">
    <property type="entry name" value="ACE1-Sec16-like"/>
    <property type="match status" value="1"/>
</dbReference>
<feature type="compositionally biased region" description="Basic and acidic residues" evidence="6">
    <location>
        <begin position="1289"/>
        <end position="1300"/>
    </location>
</feature>
<feature type="compositionally biased region" description="Polar residues" evidence="6">
    <location>
        <begin position="789"/>
        <end position="803"/>
    </location>
</feature>
<organism evidence="8 9">
    <name type="scientific">Aphidius gifuensis</name>
    <name type="common">Parasitoid wasp</name>
    <dbReference type="NCBI Taxonomy" id="684658"/>
    <lineage>
        <taxon>Eukaryota</taxon>
        <taxon>Metazoa</taxon>
        <taxon>Ecdysozoa</taxon>
        <taxon>Arthropoda</taxon>
        <taxon>Hexapoda</taxon>
        <taxon>Insecta</taxon>
        <taxon>Pterygota</taxon>
        <taxon>Neoptera</taxon>
        <taxon>Endopterygota</taxon>
        <taxon>Hymenoptera</taxon>
        <taxon>Apocrita</taxon>
        <taxon>Ichneumonoidea</taxon>
        <taxon>Braconidae</taxon>
        <taxon>Aphidiinae</taxon>
        <taxon>Aphidius</taxon>
    </lineage>
</organism>
<dbReference type="GO" id="GO:0012507">
    <property type="term" value="C:ER to Golgi transport vesicle membrane"/>
    <property type="evidence" value="ECO:0007669"/>
    <property type="project" value="TreeGrafter"/>
</dbReference>
<comment type="caution">
    <text evidence="8">The sequence shown here is derived from an EMBL/GenBank/DDBJ whole genome shotgun (WGS) entry which is preliminary data.</text>
</comment>
<feature type="compositionally biased region" description="Low complexity" evidence="6">
    <location>
        <begin position="1436"/>
        <end position="1445"/>
    </location>
</feature>
<feature type="region of interest" description="Disordered" evidence="6">
    <location>
        <begin position="1289"/>
        <end position="1308"/>
    </location>
</feature>
<feature type="region of interest" description="Disordered" evidence="6">
    <location>
        <begin position="592"/>
        <end position="613"/>
    </location>
</feature>
<keyword evidence="4" id="KW-0256">Endoplasmic reticulum</keyword>
<feature type="compositionally biased region" description="Basic and acidic residues" evidence="6">
    <location>
        <begin position="1402"/>
        <end position="1426"/>
    </location>
</feature>
<feature type="compositionally biased region" description="Basic and acidic residues" evidence="6">
    <location>
        <begin position="1266"/>
        <end position="1284"/>
    </location>
</feature>